<dbReference type="EMBL" id="JAGFNK010000005">
    <property type="protein sequence ID" value="KAI9512921.1"/>
    <property type="molecule type" value="Genomic_DNA"/>
</dbReference>
<name>A0ACC0UML7_9AGAM</name>
<organism evidence="1 2">
    <name type="scientific">Russula earlei</name>
    <dbReference type="NCBI Taxonomy" id="71964"/>
    <lineage>
        <taxon>Eukaryota</taxon>
        <taxon>Fungi</taxon>
        <taxon>Dikarya</taxon>
        <taxon>Basidiomycota</taxon>
        <taxon>Agaricomycotina</taxon>
        <taxon>Agaricomycetes</taxon>
        <taxon>Russulales</taxon>
        <taxon>Russulaceae</taxon>
        <taxon>Russula</taxon>
    </lineage>
</organism>
<dbReference type="Proteomes" id="UP001207468">
    <property type="component" value="Unassembled WGS sequence"/>
</dbReference>
<protein>
    <submittedName>
        <fullName evidence="1">Uncharacterized protein</fullName>
    </submittedName>
</protein>
<accession>A0ACC0UML7</accession>
<keyword evidence="2" id="KW-1185">Reference proteome</keyword>
<evidence type="ECO:0000313" key="2">
    <source>
        <dbReference type="Proteomes" id="UP001207468"/>
    </source>
</evidence>
<sequence>MFTPRFAGLAFIGLLAIVNVAGMPVQPIERSLALRGPAPFEPIQAYKRDLHVDRAIASDDALMLEKRQNADINTIPEQDPTKAPNGKIIPYAKRQNADINTIPEQDPTKAPNGKIIPYAKRQNADINTIPEQDPTKAPNGKIIPYVKRQNGNVNTIPEEVATQAPQGKLELYQGA</sequence>
<gene>
    <name evidence="1" type="ORF">F5148DRAFT_1007650</name>
</gene>
<proteinExistence type="predicted"/>
<evidence type="ECO:0000313" key="1">
    <source>
        <dbReference type="EMBL" id="KAI9512921.1"/>
    </source>
</evidence>
<reference evidence="1" key="1">
    <citation type="submission" date="2021-03" db="EMBL/GenBank/DDBJ databases">
        <title>Evolutionary priming and transition to the ectomycorrhizal habit in an iconic lineage of mushroom-forming fungi: is preadaptation a requirement?</title>
        <authorList>
            <consortium name="DOE Joint Genome Institute"/>
            <person name="Looney B.P."/>
            <person name="Miyauchi S."/>
            <person name="Morin E."/>
            <person name="Drula E."/>
            <person name="Courty P.E."/>
            <person name="Chicoki N."/>
            <person name="Fauchery L."/>
            <person name="Kohler A."/>
            <person name="Kuo A."/>
            <person name="LaButti K."/>
            <person name="Pangilinan J."/>
            <person name="Lipzen A."/>
            <person name="Riley R."/>
            <person name="Andreopoulos W."/>
            <person name="He G."/>
            <person name="Johnson J."/>
            <person name="Barry K.W."/>
            <person name="Grigoriev I.V."/>
            <person name="Nagy L."/>
            <person name="Hibbett D."/>
            <person name="Henrissat B."/>
            <person name="Matheny P.B."/>
            <person name="Labbe J."/>
            <person name="Martin A.F."/>
        </authorList>
    </citation>
    <scope>NUCLEOTIDE SEQUENCE</scope>
    <source>
        <strain evidence="1">BPL698</strain>
    </source>
</reference>
<comment type="caution">
    <text evidence="1">The sequence shown here is derived from an EMBL/GenBank/DDBJ whole genome shotgun (WGS) entry which is preliminary data.</text>
</comment>